<keyword evidence="3" id="KW-1185">Reference proteome</keyword>
<reference evidence="2 3" key="1">
    <citation type="journal article" date="2017" name="Nature">
        <title>The Apostasia genome and the evolution of orchids.</title>
        <authorList>
            <person name="Zhang G.Q."/>
            <person name="Liu K.W."/>
            <person name="Li Z."/>
            <person name="Lohaus R."/>
            <person name="Hsiao Y.Y."/>
            <person name="Niu S.C."/>
            <person name="Wang J.Y."/>
            <person name="Lin Y.C."/>
            <person name="Xu Q."/>
            <person name="Chen L.J."/>
            <person name="Yoshida K."/>
            <person name="Fujiwara S."/>
            <person name="Wang Z.W."/>
            <person name="Zhang Y.Q."/>
            <person name="Mitsuda N."/>
            <person name="Wang M."/>
            <person name="Liu G.H."/>
            <person name="Pecoraro L."/>
            <person name="Huang H.X."/>
            <person name="Xiao X.J."/>
            <person name="Lin M."/>
            <person name="Wu X.Y."/>
            <person name="Wu W.L."/>
            <person name="Chen Y.Y."/>
            <person name="Chang S.B."/>
            <person name="Sakamoto S."/>
            <person name="Ohme-Takagi M."/>
            <person name="Yagi M."/>
            <person name="Zeng S.J."/>
            <person name="Shen C.Y."/>
            <person name="Yeh C.M."/>
            <person name="Luo Y.B."/>
            <person name="Tsai W.C."/>
            <person name="Van de Peer Y."/>
            <person name="Liu Z.J."/>
        </authorList>
    </citation>
    <scope>NUCLEOTIDE SEQUENCE [LARGE SCALE GENOMIC DNA]</scope>
    <source>
        <strain evidence="3">cv. Shenzhen</strain>
        <tissue evidence="2">Stem</tissue>
    </source>
</reference>
<proteinExistence type="predicted"/>
<accession>A0A2I0AWU6</accession>
<sequence>MKLHKKAMESSQKTKGQTKGLDSIHGLVNKHTACTATEQQGPEVSKGKFSQQLQVNIATLIVILDCLECILVAPRVKFYARHRCKSIQGIVTPHHGNNIVGDCSSAALHTNGQSRIESTTTQGSTSYANILSGTSTKNISILADLVENVLQQQEAVIKPDEEESHLIAEEWKFALVGRKIPFYAVAAEALKRWGFAAKRQRGLFARVCVKVDLNKAVQAGAWLQWISWKVFLKEGVIRGDLEVDGILRKKAKVEPNLKTCDDMGNLEKAQALKAASIIIPGKLSLRALS</sequence>
<name>A0A2I0AWU6_9ASPA</name>
<protein>
    <submittedName>
        <fullName evidence="2">Uncharacterized protein</fullName>
    </submittedName>
</protein>
<evidence type="ECO:0000313" key="2">
    <source>
        <dbReference type="EMBL" id="PKA60017.1"/>
    </source>
</evidence>
<feature type="region of interest" description="Disordered" evidence="1">
    <location>
        <begin position="1"/>
        <end position="21"/>
    </location>
</feature>
<gene>
    <name evidence="2" type="ORF">AXF42_Ash009701</name>
</gene>
<dbReference type="AlphaFoldDB" id="A0A2I0AWU6"/>
<dbReference type="EMBL" id="KZ451942">
    <property type="protein sequence ID" value="PKA60017.1"/>
    <property type="molecule type" value="Genomic_DNA"/>
</dbReference>
<dbReference type="Proteomes" id="UP000236161">
    <property type="component" value="Unassembled WGS sequence"/>
</dbReference>
<organism evidence="2 3">
    <name type="scientific">Apostasia shenzhenica</name>
    <dbReference type="NCBI Taxonomy" id="1088818"/>
    <lineage>
        <taxon>Eukaryota</taxon>
        <taxon>Viridiplantae</taxon>
        <taxon>Streptophyta</taxon>
        <taxon>Embryophyta</taxon>
        <taxon>Tracheophyta</taxon>
        <taxon>Spermatophyta</taxon>
        <taxon>Magnoliopsida</taxon>
        <taxon>Liliopsida</taxon>
        <taxon>Asparagales</taxon>
        <taxon>Orchidaceae</taxon>
        <taxon>Apostasioideae</taxon>
        <taxon>Apostasia</taxon>
    </lineage>
</organism>
<evidence type="ECO:0000256" key="1">
    <source>
        <dbReference type="SAM" id="MobiDB-lite"/>
    </source>
</evidence>
<evidence type="ECO:0000313" key="3">
    <source>
        <dbReference type="Proteomes" id="UP000236161"/>
    </source>
</evidence>